<comment type="similarity">
    <text evidence="2">Belongs to the GST superfamily.</text>
</comment>
<dbReference type="InterPro" id="IPR036249">
    <property type="entry name" value="Thioredoxin-like_sf"/>
</dbReference>
<dbReference type="Gene3D" id="1.20.1050.10">
    <property type="match status" value="1"/>
</dbReference>
<sequence>MVVLGAMVELMHLVLLLSIRAKMTLDFYYMAPSAPCRSVMLTAKAVGVELNLKELDLMAGEQMKPEFIAINPQHCVPTLVDDDFALWESRPICSYLVNQYGEDDSLYPSDPKTRAQVDRLLYFDMGTLYHRFGEYVYPVVFRGQEEPNPQKLESLQEALGWLNDFLDGHEWAVGDTTTIADHVLVASVSTLEAAGIDITGHANIVEWLERCKSTMPGYEEVNEPGAVSFGEMVKAKFSTD</sequence>
<dbReference type="FunFam" id="3.40.30.10:FF:000034">
    <property type="entry name" value="glutathione S-transferase 1"/>
    <property type="match status" value="1"/>
</dbReference>
<dbReference type="Pfam" id="PF02798">
    <property type="entry name" value="GST_N"/>
    <property type="match status" value="1"/>
</dbReference>
<dbReference type="CDD" id="cd03177">
    <property type="entry name" value="GST_C_Delta_Epsilon"/>
    <property type="match status" value="1"/>
</dbReference>
<feature type="domain" description="GST N-terminal" evidence="4">
    <location>
        <begin position="23"/>
        <end position="104"/>
    </location>
</feature>
<dbReference type="PROSITE" id="PS50405">
    <property type="entry name" value="GST_CTER"/>
    <property type="match status" value="1"/>
</dbReference>
<dbReference type="SFLD" id="SFLDG01153">
    <property type="entry name" value="Main.4:_Theta-like"/>
    <property type="match status" value="1"/>
</dbReference>
<reference evidence="6" key="1">
    <citation type="journal article" date="2021" name="Sci. Adv.">
        <title>The American lobster genome reveals insights on longevity, neural, and immune adaptations.</title>
        <authorList>
            <person name="Polinski J.M."/>
            <person name="Zimin A.V."/>
            <person name="Clark K.F."/>
            <person name="Kohn A.B."/>
            <person name="Sadowski N."/>
            <person name="Timp W."/>
            <person name="Ptitsyn A."/>
            <person name="Khanna P."/>
            <person name="Romanova D.Y."/>
            <person name="Williams P."/>
            <person name="Greenwood S.J."/>
            <person name="Moroz L.L."/>
            <person name="Walt D.R."/>
            <person name="Bodnar A.G."/>
        </authorList>
    </citation>
    <scope>NUCLEOTIDE SEQUENCE</scope>
    <source>
        <strain evidence="6">GMGI-L3</strain>
    </source>
</reference>
<dbReference type="SUPFAM" id="SSF47616">
    <property type="entry name" value="GST C-terminal domain-like"/>
    <property type="match status" value="1"/>
</dbReference>
<keyword evidence="7" id="KW-1185">Reference proteome</keyword>
<dbReference type="PANTHER" id="PTHR43969:SF9">
    <property type="entry name" value="GLUTATHIONE S TRANSFERASE D10, ISOFORM A-RELATED"/>
    <property type="match status" value="1"/>
</dbReference>
<dbReference type="CDD" id="cd03045">
    <property type="entry name" value="GST_N_Delta_Epsilon"/>
    <property type="match status" value="1"/>
</dbReference>
<dbReference type="SUPFAM" id="SSF52833">
    <property type="entry name" value="Thioredoxin-like"/>
    <property type="match status" value="1"/>
</dbReference>
<feature type="domain" description="GST C-terminal" evidence="5">
    <location>
        <begin position="110"/>
        <end position="237"/>
    </location>
</feature>
<feature type="chain" id="PRO_5035270171" evidence="3">
    <location>
        <begin position="22"/>
        <end position="240"/>
    </location>
</feature>
<evidence type="ECO:0000256" key="2">
    <source>
        <dbReference type="RuleBase" id="RU003494"/>
    </source>
</evidence>
<dbReference type="GO" id="GO:0006749">
    <property type="term" value="P:glutathione metabolic process"/>
    <property type="evidence" value="ECO:0007669"/>
    <property type="project" value="TreeGrafter"/>
</dbReference>
<dbReference type="GO" id="GO:0004364">
    <property type="term" value="F:glutathione transferase activity"/>
    <property type="evidence" value="ECO:0007669"/>
    <property type="project" value="TreeGrafter"/>
</dbReference>
<dbReference type="SFLD" id="SFLDS00019">
    <property type="entry name" value="Glutathione_Transferase_(cytos"/>
    <property type="match status" value="1"/>
</dbReference>
<evidence type="ECO:0000256" key="3">
    <source>
        <dbReference type="SAM" id="SignalP"/>
    </source>
</evidence>
<name>A0A8J5NAP0_HOMAM</name>
<keyword evidence="3" id="KW-0732">Signal</keyword>
<dbReference type="EMBL" id="JAHLQT010004419">
    <property type="protein sequence ID" value="KAG7175989.1"/>
    <property type="molecule type" value="Genomic_DNA"/>
</dbReference>
<evidence type="ECO:0000259" key="5">
    <source>
        <dbReference type="PROSITE" id="PS50405"/>
    </source>
</evidence>
<dbReference type="PANTHER" id="PTHR43969">
    <property type="entry name" value="GLUTATHIONE S TRANSFERASE D10, ISOFORM A-RELATED"/>
    <property type="match status" value="1"/>
</dbReference>
<evidence type="ECO:0000313" key="6">
    <source>
        <dbReference type="EMBL" id="KAG7175989.1"/>
    </source>
</evidence>
<feature type="signal peptide" evidence="3">
    <location>
        <begin position="1"/>
        <end position="21"/>
    </location>
</feature>
<dbReference type="InterPro" id="IPR010987">
    <property type="entry name" value="Glutathione-S-Trfase_C-like"/>
</dbReference>
<dbReference type="FunFam" id="1.20.1050.10:FF:000007">
    <property type="entry name" value="Glutathione S-transferase 1-1"/>
    <property type="match status" value="1"/>
</dbReference>
<dbReference type="InterPro" id="IPR040079">
    <property type="entry name" value="Glutathione_S-Trfase"/>
</dbReference>
<evidence type="ECO:0000259" key="4">
    <source>
        <dbReference type="PROSITE" id="PS50404"/>
    </source>
</evidence>
<dbReference type="InterPro" id="IPR004046">
    <property type="entry name" value="GST_C"/>
</dbReference>
<dbReference type="AlphaFoldDB" id="A0A8J5NAP0"/>
<dbReference type="InterPro" id="IPR036282">
    <property type="entry name" value="Glutathione-S-Trfase_C_sf"/>
</dbReference>
<evidence type="ECO:0000313" key="7">
    <source>
        <dbReference type="Proteomes" id="UP000747542"/>
    </source>
</evidence>
<comment type="caution">
    <text evidence="6">The sequence shown here is derived from an EMBL/GenBank/DDBJ whole genome shotgun (WGS) entry which is preliminary data.</text>
</comment>
<dbReference type="Gene3D" id="3.40.30.10">
    <property type="entry name" value="Glutaredoxin"/>
    <property type="match status" value="1"/>
</dbReference>
<organism evidence="6 7">
    <name type="scientific">Homarus americanus</name>
    <name type="common">American lobster</name>
    <dbReference type="NCBI Taxonomy" id="6706"/>
    <lineage>
        <taxon>Eukaryota</taxon>
        <taxon>Metazoa</taxon>
        <taxon>Ecdysozoa</taxon>
        <taxon>Arthropoda</taxon>
        <taxon>Crustacea</taxon>
        <taxon>Multicrustacea</taxon>
        <taxon>Malacostraca</taxon>
        <taxon>Eumalacostraca</taxon>
        <taxon>Eucarida</taxon>
        <taxon>Decapoda</taxon>
        <taxon>Pleocyemata</taxon>
        <taxon>Astacidea</taxon>
        <taxon>Nephropoidea</taxon>
        <taxon>Nephropidae</taxon>
        <taxon>Homarus</taxon>
    </lineage>
</organism>
<proteinExistence type="inferred from homology"/>
<dbReference type="Proteomes" id="UP000747542">
    <property type="component" value="Unassembled WGS sequence"/>
</dbReference>
<protein>
    <submittedName>
        <fullName evidence="6">Glutathione S-transferase 1-like 5</fullName>
    </submittedName>
</protein>
<dbReference type="InterPro" id="IPR004045">
    <property type="entry name" value="Glutathione_S-Trfase_N"/>
</dbReference>
<evidence type="ECO:0000256" key="1">
    <source>
        <dbReference type="ARBA" id="ARBA00011738"/>
    </source>
</evidence>
<dbReference type="Pfam" id="PF00043">
    <property type="entry name" value="GST_C"/>
    <property type="match status" value="1"/>
</dbReference>
<accession>A0A8J5NAP0</accession>
<dbReference type="SFLD" id="SFLDG00358">
    <property type="entry name" value="Main_(cytGST)"/>
    <property type="match status" value="1"/>
</dbReference>
<dbReference type="PROSITE" id="PS50404">
    <property type="entry name" value="GST_NTER"/>
    <property type="match status" value="1"/>
</dbReference>
<comment type="subunit">
    <text evidence="1">Homodimer.</text>
</comment>
<gene>
    <name evidence="6" type="primary">GstD1-L5</name>
    <name evidence="6" type="ORF">Hamer_G016945</name>
</gene>